<dbReference type="GO" id="GO:0017004">
    <property type="term" value="P:cytochrome complex assembly"/>
    <property type="evidence" value="ECO:0007669"/>
    <property type="project" value="UniProtKB-KW"/>
</dbReference>
<dbReference type="InterPro" id="IPR003568">
    <property type="entry name" value="Cyt_c_biogenesis_CcmF"/>
</dbReference>
<dbReference type="Gene3D" id="1.10.8.640">
    <property type="entry name" value="Cytochrome C biogenesis protein"/>
    <property type="match status" value="1"/>
</dbReference>
<feature type="domain" description="CcmH/CycL/Ccl2/NrfF N-terminal" evidence="16">
    <location>
        <begin position="692"/>
        <end position="799"/>
    </location>
</feature>
<keyword evidence="5" id="KW-0997">Cell inner membrane</keyword>
<name>A0A381R5V8_9ZZZZ</name>
<feature type="transmembrane region" description="Helical" evidence="14">
    <location>
        <begin position="623"/>
        <end position="643"/>
    </location>
</feature>
<feature type="transmembrane region" description="Helical" evidence="14">
    <location>
        <begin position="249"/>
        <end position="266"/>
    </location>
</feature>
<keyword evidence="12 14" id="KW-0472">Membrane</keyword>
<evidence type="ECO:0000313" key="18">
    <source>
        <dbReference type="EMBL" id="SUZ87126.1"/>
    </source>
</evidence>
<dbReference type="CDD" id="cd16378">
    <property type="entry name" value="CcmH_N"/>
    <property type="match status" value="1"/>
</dbReference>
<feature type="transmembrane region" description="Helical" evidence="14">
    <location>
        <begin position="498"/>
        <end position="516"/>
    </location>
</feature>
<evidence type="ECO:0000256" key="11">
    <source>
        <dbReference type="ARBA" id="ARBA00023004"/>
    </source>
</evidence>
<dbReference type="EMBL" id="UINC01001710">
    <property type="protein sequence ID" value="SUZ87126.1"/>
    <property type="molecule type" value="Genomic_DNA"/>
</dbReference>
<keyword evidence="6" id="KW-0349">Heme</keyword>
<keyword evidence="4" id="KW-1003">Cell membrane</keyword>
<organism evidence="18">
    <name type="scientific">marine metagenome</name>
    <dbReference type="NCBI Taxonomy" id="408172"/>
    <lineage>
        <taxon>unclassified sequences</taxon>
        <taxon>metagenomes</taxon>
        <taxon>ecological metagenomes</taxon>
    </lineage>
</organism>
<evidence type="ECO:0000256" key="9">
    <source>
        <dbReference type="ARBA" id="ARBA00022748"/>
    </source>
</evidence>
<evidence type="ECO:0000256" key="6">
    <source>
        <dbReference type="ARBA" id="ARBA00022617"/>
    </source>
</evidence>
<feature type="transmembrane region" description="Helical" evidence="14">
    <location>
        <begin position="95"/>
        <end position="113"/>
    </location>
</feature>
<comment type="subcellular location">
    <subcellularLocation>
        <location evidence="1">Cell inner membrane</location>
        <topology evidence="1">Multi-pass membrane protein</topology>
    </subcellularLocation>
</comment>
<evidence type="ECO:0000256" key="8">
    <source>
        <dbReference type="ARBA" id="ARBA00022723"/>
    </source>
</evidence>
<feature type="transmembrane region" description="Helical" evidence="14">
    <location>
        <begin position="210"/>
        <end position="229"/>
    </location>
</feature>
<dbReference type="Pfam" id="PF16327">
    <property type="entry name" value="CcmF_C"/>
    <property type="match status" value="1"/>
</dbReference>
<dbReference type="InterPro" id="IPR003567">
    <property type="entry name" value="Cyt_c_biogenesis"/>
</dbReference>
<dbReference type="GO" id="GO:0015232">
    <property type="term" value="F:heme transmembrane transporter activity"/>
    <property type="evidence" value="ECO:0007669"/>
    <property type="project" value="InterPro"/>
</dbReference>
<dbReference type="InterPro" id="IPR032523">
    <property type="entry name" value="CcmF_C"/>
</dbReference>
<feature type="domain" description="Cytochrome c-type biogenesis protein CcmF C-terminal" evidence="17">
    <location>
        <begin position="317"/>
        <end position="643"/>
    </location>
</feature>
<dbReference type="PRINTS" id="PR01410">
    <property type="entry name" value="CCBIOGENESIS"/>
</dbReference>
<dbReference type="InterPro" id="IPR002541">
    <property type="entry name" value="Cyt_c_assembly"/>
</dbReference>
<evidence type="ECO:0000256" key="4">
    <source>
        <dbReference type="ARBA" id="ARBA00022475"/>
    </source>
</evidence>
<feature type="transmembrane region" description="Helical" evidence="14">
    <location>
        <begin position="655"/>
        <end position="678"/>
    </location>
</feature>
<evidence type="ECO:0000259" key="16">
    <source>
        <dbReference type="Pfam" id="PF03918"/>
    </source>
</evidence>
<comment type="similarity">
    <text evidence="3">Belongs to the CcmH/CycL/Ccl2/NrfF family.</text>
</comment>
<protein>
    <recommendedName>
        <fullName evidence="19">Cytochrome c-type biogenesis protein</fullName>
    </recommendedName>
</protein>
<feature type="transmembrane region" description="Helical" evidence="14">
    <location>
        <begin position="768"/>
        <end position="789"/>
    </location>
</feature>
<comment type="similarity">
    <text evidence="2">Belongs to the CcmF/CycK/Ccl1/NrfE/CcsA family.</text>
</comment>
<sequence>MASLGSFILLATFVVCVYAAAASIVGGRRRSTPLIESGIGAFYLVAALMTAASAIIVHAFVTNNYAIRYVDRYSDSAQPLFYKLTSYWGGLDGSIMFWVFLLSAFGSLAVYVNRDRHRELIPYVVAVISCVQLFFLLVMIVNKDPFATYLTDIPVDGRGLNPLLQNPYMAIHPPSLYIGFVGMTVPFAFAMAALATGYLDDSWLRAVRRWTMVSWLFLSLGLTLGMIWAYEELGWGGFWGWDPVENAGLLPWFTATAFLHSVMVQERRSMLRVWNMTLVILTFFLTIFGTFMTRSGVVQSVHAFGEDRELAWMFTVFMVLILSISFGMLIYRLPLLRARHELDSWASREASFLLNNWILLFSAIFVLFATMFPTLSEAVTGERLTVGPPFFNKWMLPIGLALLLLTGVGPLLAWRKSSLENLWYQFRWPTLAALVTGVTLVLLNFHVWSSGICFMLCSFVTVTIGQEFVRGAAVRQAATSSDMLTAIIGLVSRSQRRYGGYIVHVGIVLMFLGFAGEGYKLDEQVLLQVGQQVEVGKFTVRHDGLTVNDDGQKQMITGTLTVLTDESEVGQMYPARWFFHKHETEPTTEVAIRRRLSEDLYIVMAAFDMQDQSASFQITVTPLINWIWLGFSVLALGTGLALLPERTFSFALSKVPAGAATTSLILLALALTPVGVAAQHIESAHSVPVVPRSALERELGRELVCMCGTCGRKLIGECTCGTAAMMRNEVSELVDDGKTRDEVFQYFIAKYGSQEPLAMPLDEGFNRLAWLFPYLLGISGAVVVGTVALRWSSREASEEGVPLAATVVDAKLAARLDDELRNLD</sequence>
<evidence type="ECO:0000256" key="1">
    <source>
        <dbReference type="ARBA" id="ARBA00004429"/>
    </source>
</evidence>
<evidence type="ECO:0000256" key="14">
    <source>
        <dbReference type="SAM" id="Phobius"/>
    </source>
</evidence>
<keyword evidence="11" id="KW-0408">Iron</keyword>
<feature type="transmembrane region" description="Helical" evidence="14">
    <location>
        <begin position="120"/>
        <end position="141"/>
    </location>
</feature>
<dbReference type="Pfam" id="PF03918">
    <property type="entry name" value="CcmH"/>
    <property type="match status" value="1"/>
</dbReference>
<accession>A0A381R5V8</accession>
<feature type="transmembrane region" description="Helical" evidence="14">
    <location>
        <begin position="176"/>
        <end position="198"/>
    </location>
</feature>
<feature type="transmembrane region" description="Helical" evidence="14">
    <location>
        <begin position="6"/>
        <end position="27"/>
    </location>
</feature>
<evidence type="ECO:0000256" key="2">
    <source>
        <dbReference type="ARBA" id="ARBA00009186"/>
    </source>
</evidence>
<feature type="transmembrane region" description="Helical" evidence="14">
    <location>
        <begin position="273"/>
        <end position="291"/>
    </location>
</feature>
<gene>
    <name evidence="18" type="ORF">METZ01_LOCUS39980</name>
</gene>
<dbReference type="Pfam" id="PF01578">
    <property type="entry name" value="Cytochrom_C_asm"/>
    <property type="match status" value="1"/>
</dbReference>
<feature type="transmembrane region" description="Helical" evidence="14">
    <location>
        <begin position="426"/>
        <end position="443"/>
    </location>
</feature>
<evidence type="ECO:0000256" key="3">
    <source>
        <dbReference type="ARBA" id="ARBA00010342"/>
    </source>
</evidence>
<evidence type="ECO:0000259" key="15">
    <source>
        <dbReference type="Pfam" id="PF01578"/>
    </source>
</evidence>
<feature type="domain" description="Cytochrome c assembly protein" evidence="15">
    <location>
        <begin position="88"/>
        <end position="295"/>
    </location>
</feature>
<evidence type="ECO:0000256" key="13">
    <source>
        <dbReference type="ARBA" id="ARBA00037230"/>
    </source>
</evidence>
<evidence type="ECO:0008006" key="19">
    <source>
        <dbReference type="Google" id="ProtNLM"/>
    </source>
</evidence>
<keyword evidence="9" id="KW-0201">Cytochrome c-type biogenesis</keyword>
<keyword evidence="8" id="KW-0479">Metal-binding</keyword>
<dbReference type="PANTHER" id="PTHR43653:SF1">
    <property type="entry name" value="CYTOCHROME C-TYPE BIOGENESIS PROTEIN CCMF"/>
    <property type="match status" value="1"/>
</dbReference>
<dbReference type="PRINTS" id="PR01411">
    <property type="entry name" value="CCMFBIOGNSIS"/>
</dbReference>
<feature type="transmembrane region" description="Helical" evidence="14">
    <location>
        <begin position="449"/>
        <end position="469"/>
    </location>
</feature>
<reference evidence="18" key="1">
    <citation type="submission" date="2018-05" db="EMBL/GenBank/DDBJ databases">
        <authorList>
            <person name="Lanie J.A."/>
            <person name="Ng W.-L."/>
            <person name="Kazmierczak K.M."/>
            <person name="Andrzejewski T.M."/>
            <person name="Davidsen T.M."/>
            <person name="Wayne K.J."/>
            <person name="Tettelin H."/>
            <person name="Glass J.I."/>
            <person name="Rusch D."/>
            <person name="Podicherti R."/>
            <person name="Tsui H.-C.T."/>
            <person name="Winkler M.E."/>
        </authorList>
    </citation>
    <scope>NUCLEOTIDE SEQUENCE</scope>
</reference>
<feature type="transmembrane region" description="Helical" evidence="14">
    <location>
        <begin position="311"/>
        <end position="331"/>
    </location>
</feature>
<feature type="transmembrane region" description="Helical" evidence="14">
    <location>
        <begin position="394"/>
        <end position="414"/>
    </location>
</feature>
<comment type="function">
    <text evidence="13">Required for the biogenesis of c-type cytochromes. Possible subunit of a heme lyase.</text>
</comment>
<evidence type="ECO:0000256" key="7">
    <source>
        <dbReference type="ARBA" id="ARBA00022692"/>
    </source>
</evidence>
<dbReference type="PANTHER" id="PTHR43653">
    <property type="entry name" value="CYTOCHROME C ASSEMBLY PROTEIN-RELATED"/>
    <property type="match status" value="1"/>
</dbReference>
<dbReference type="InterPro" id="IPR005616">
    <property type="entry name" value="CcmH/CycL/Ccl2/NrfF_N"/>
</dbReference>
<evidence type="ECO:0000256" key="5">
    <source>
        <dbReference type="ARBA" id="ARBA00022519"/>
    </source>
</evidence>
<keyword evidence="10 14" id="KW-1133">Transmembrane helix</keyword>
<proteinExistence type="inferred from homology"/>
<dbReference type="GO" id="GO:0005886">
    <property type="term" value="C:plasma membrane"/>
    <property type="evidence" value="ECO:0007669"/>
    <property type="project" value="UniProtKB-SubCell"/>
</dbReference>
<dbReference type="InterPro" id="IPR038297">
    <property type="entry name" value="CcmH/CycL/NrfF/Ccl2_sf"/>
</dbReference>
<evidence type="ECO:0000256" key="12">
    <source>
        <dbReference type="ARBA" id="ARBA00023136"/>
    </source>
</evidence>
<dbReference type="GO" id="GO:0046872">
    <property type="term" value="F:metal ion binding"/>
    <property type="evidence" value="ECO:0007669"/>
    <property type="project" value="UniProtKB-KW"/>
</dbReference>
<feature type="transmembrane region" description="Helical" evidence="14">
    <location>
        <begin position="39"/>
        <end position="61"/>
    </location>
</feature>
<dbReference type="AlphaFoldDB" id="A0A381R5V8"/>
<keyword evidence="7 14" id="KW-0812">Transmembrane</keyword>
<feature type="transmembrane region" description="Helical" evidence="14">
    <location>
        <begin position="352"/>
        <end position="374"/>
    </location>
</feature>
<evidence type="ECO:0000256" key="10">
    <source>
        <dbReference type="ARBA" id="ARBA00022989"/>
    </source>
</evidence>
<dbReference type="GO" id="GO:0020037">
    <property type="term" value="F:heme binding"/>
    <property type="evidence" value="ECO:0007669"/>
    <property type="project" value="InterPro"/>
</dbReference>
<evidence type="ECO:0000259" key="17">
    <source>
        <dbReference type="Pfam" id="PF16327"/>
    </source>
</evidence>